<dbReference type="InterPro" id="IPR050815">
    <property type="entry name" value="TF_fung"/>
</dbReference>
<evidence type="ECO:0000313" key="7">
    <source>
        <dbReference type="EMBL" id="ETS03368.1"/>
    </source>
</evidence>
<name>A0A024SE77_HYPJR</name>
<dbReference type="InterPro" id="IPR036864">
    <property type="entry name" value="Zn2-C6_fun-type_DNA-bd_sf"/>
</dbReference>
<keyword evidence="4" id="KW-0804">Transcription</keyword>
<dbReference type="HOGENOM" id="CLU_042074_0_0_1"/>
<evidence type="ECO:0000256" key="4">
    <source>
        <dbReference type="ARBA" id="ARBA00023163"/>
    </source>
</evidence>
<dbReference type="GO" id="GO:0000981">
    <property type="term" value="F:DNA-binding transcription factor activity, RNA polymerase II-specific"/>
    <property type="evidence" value="ECO:0007669"/>
    <property type="project" value="InterPro"/>
</dbReference>
<evidence type="ECO:0000256" key="5">
    <source>
        <dbReference type="ARBA" id="ARBA00023242"/>
    </source>
</evidence>
<feature type="domain" description="Zn(2)-C6 fungal-type" evidence="6">
    <location>
        <begin position="14"/>
        <end position="44"/>
    </location>
</feature>
<reference evidence="8" key="1">
    <citation type="journal article" date="2013" name="Ind. Biotechnol.">
        <title>Comparative genomics analysis of Trichoderma reesei strains.</title>
        <authorList>
            <person name="Koike H."/>
            <person name="Aerts A."/>
            <person name="LaButti K."/>
            <person name="Grigoriev I.V."/>
            <person name="Baker S.E."/>
        </authorList>
    </citation>
    <scope>NUCLEOTIDE SEQUENCE [LARGE SCALE GENOMIC DNA]</scope>
    <source>
        <strain evidence="8">ATCC 56765 / BCRC 32924 / NRRL 11460 / Rut C-30</strain>
    </source>
</reference>
<evidence type="ECO:0000256" key="3">
    <source>
        <dbReference type="ARBA" id="ARBA00023015"/>
    </source>
</evidence>
<dbReference type="GO" id="GO:0008270">
    <property type="term" value="F:zinc ion binding"/>
    <property type="evidence" value="ECO:0007669"/>
    <property type="project" value="InterPro"/>
</dbReference>
<dbReference type="PANTHER" id="PTHR47338">
    <property type="entry name" value="ZN(II)2CYS6 TRANSCRIPTION FACTOR (EUROFUNG)-RELATED"/>
    <property type="match status" value="1"/>
</dbReference>
<dbReference type="CDD" id="cd00067">
    <property type="entry name" value="GAL4"/>
    <property type="match status" value="1"/>
</dbReference>
<dbReference type="AlphaFoldDB" id="A0A024SE77"/>
<evidence type="ECO:0000256" key="1">
    <source>
        <dbReference type="ARBA" id="ARBA00004123"/>
    </source>
</evidence>
<dbReference type="Proteomes" id="UP000024376">
    <property type="component" value="Unassembled WGS sequence"/>
</dbReference>
<gene>
    <name evidence="7" type="ORF">M419DRAFT_76173</name>
</gene>
<evidence type="ECO:0000259" key="6">
    <source>
        <dbReference type="PROSITE" id="PS50048"/>
    </source>
</evidence>
<protein>
    <recommendedName>
        <fullName evidence="6">Zn(2)-C6 fungal-type domain-containing protein</fullName>
    </recommendedName>
</protein>
<dbReference type="Pfam" id="PF00172">
    <property type="entry name" value="Zn_clus"/>
    <property type="match status" value="1"/>
</dbReference>
<dbReference type="EMBL" id="KI911143">
    <property type="protein sequence ID" value="ETS03368.1"/>
    <property type="molecule type" value="Genomic_DNA"/>
</dbReference>
<dbReference type="Gene3D" id="4.10.240.10">
    <property type="entry name" value="Zn(2)-C6 fungal-type DNA-binding domain"/>
    <property type="match status" value="1"/>
</dbReference>
<dbReference type="KEGG" id="trr:M419DRAFT_76173"/>
<comment type="subcellular location">
    <subcellularLocation>
        <location evidence="1">Nucleus</location>
    </subcellularLocation>
</comment>
<keyword evidence="5" id="KW-0539">Nucleus</keyword>
<dbReference type="GO" id="GO:0005634">
    <property type="term" value="C:nucleus"/>
    <property type="evidence" value="ECO:0007669"/>
    <property type="project" value="UniProtKB-SubCell"/>
</dbReference>
<keyword evidence="2" id="KW-0479">Metal-binding</keyword>
<dbReference type="PANTHER" id="PTHR47338:SF20">
    <property type="entry name" value="ZN(II)2CYS6 TRANSCRIPTION FACTOR (EUROFUNG)"/>
    <property type="match status" value="1"/>
</dbReference>
<dbReference type="PROSITE" id="PS50048">
    <property type="entry name" value="ZN2_CY6_FUNGAL_2"/>
    <property type="match status" value="1"/>
</dbReference>
<accession>A0A024SE77</accession>
<dbReference type="SUPFAM" id="SSF57701">
    <property type="entry name" value="Zn2/Cys6 DNA-binding domain"/>
    <property type="match status" value="1"/>
</dbReference>
<organism evidence="7 8">
    <name type="scientific">Hypocrea jecorina (strain ATCC 56765 / BCRC 32924 / NRRL 11460 / Rut C-30)</name>
    <name type="common">Trichoderma reesei</name>
    <dbReference type="NCBI Taxonomy" id="1344414"/>
    <lineage>
        <taxon>Eukaryota</taxon>
        <taxon>Fungi</taxon>
        <taxon>Dikarya</taxon>
        <taxon>Ascomycota</taxon>
        <taxon>Pezizomycotina</taxon>
        <taxon>Sordariomycetes</taxon>
        <taxon>Hypocreomycetidae</taxon>
        <taxon>Hypocreales</taxon>
        <taxon>Hypocreaceae</taxon>
        <taxon>Trichoderma</taxon>
    </lineage>
</organism>
<dbReference type="SMART" id="SM00066">
    <property type="entry name" value="GAL4"/>
    <property type="match status" value="1"/>
</dbReference>
<keyword evidence="3" id="KW-0805">Transcription regulation</keyword>
<proteinExistence type="predicted"/>
<evidence type="ECO:0000313" key="8">
    <source>
        <dbReference type="Proteomes" id="UP000024376"/>
    </source>
</evidence>
<dbReference type="CDD" id="cd12148">
    <property type="entry name" value="fungal_TF_MHR"/>
    <property type="match status" value="1"/>
</dbReference>
<dbReference type="InterPro" id="IPR001138">
    <property type="entry name" value="Zn2Cys6_DnaBD"/>
</dbReference>
<evidence type="ECO:0000256" key="2">
    <source>
        <dbReference type="ARBA" id="ARBA00022723"/>
    </source>
</evidence>
<dbReference type="PROSITE" id="PS00463">
    <property type="entry name" value="ZN2_CY6_FUNGAL_1"/>
    <property type="match status" value="1"/>
</dbReference>
<sequence length="506" mass="55703">MPPEASPEPKASRACRHCRLYKRECDQKLPGCSTCSSKWTICEYDDDYVPIETGEADTELLWSEPLAVERSLCGLELTPAGEEQLVWSVTAATGPFEPAPDSNFLMEIVKDIFSYGGTSVDQVIADYFTNVHEWMPIVDKPMVVSALQSIRSTGRTGTKDDAMALLLLCMDMMNHHCHHSEHGANSMLYRATRRLFSLVETLGRSGLLAKLHAGLLLTAYECGHGMAAEACLTLATCVGLVRQLDMSASRNPSTGVVSFDARRNMCWAAIVYLDRAIALSCPNGTATLLIPTRASLPKDVVPYVAEVHHAAGNDIEIKFKARVSAALCIGEAIASNHVVPDARDCAILERLIHDFVLRHGPSSDNKDDEDDKDLYPVSEVIAMGLSAVVSLYKRMVQKLGSTPDAKLSVDFKFAYDIVFEMCRVEGALIQTRKETHGRRLCFSGLSCLYRAAIGLDEISPDGALPQDARQLRDNLKWFSQHWSIASKSEPHLCANSTSCWRDNADL</sequence>
<dbReference type="OrthoDB" id="39175at2759"/>